<dbReference type="PANTHER" id="PTHR43223:SF2">
    <property type="entry name" value="METALLO-BETA-LACTAMASE DOMAIN-CONTAINING PROTEIN"/>
    <property type="match status" value="1"/>
</dbReference>
<evidence type="ECO:0000313" key="7">
    <source>
        <dbReference type="Proteomes" id="UP001271789"/>
    </source>
</evidence>
<protein>
    <submittedName>
        <fullName evidence="6">Alkyl/aryl-sulfatase YjcS</fullName>
        <ecNumber evidence="6">3.1.6.-</ecNumber>
    </submittedName>
</protein>
<evidence type="ECO:0000256" key="3">
    <source>
        <dbReference type="ARBA" id="ARBA00022833"/>
    </source>
</evidence>
<dbReference type="FunFam" id="3.60.15.30:FF:000001">
    <property type="entry name" value="Alkyl/aryl-sulfatase BDS1"/>
    <property type="match status" value="1"/>
</dbReference>
<organism evidence="6 7">
    <name type="scientific">Methanolapillus africanus</name>
    <dbReference type="NCBI Taxonomy" id="3028297"/>
    <lineage>
        <taxon>Archaea</taxon>
        <taxon>Methanobacteriati</taxon>
        <taxon>Methanobacteriota</taxon>
        <taxon>Stenosarchaea group</taxon>
        <taxon>Methanomicrobia</taxon>
        <taxon>Methanosarcinales</taxon>
        <taxon>Methanosarcinaceae</taxon>
        <taxon>Methanolapillus</taxon>
    </lineage>
</organism>
<keyword evidence="3" id="KW-0862">Zinc</keyword>
<dbReference type="GO" id="GO:0046983">
    <property type="term" value="F:protein dimerization activity"/>
    <property type="evidence" value="ECO:0007669"/>
    <property type="project" value="InterPro"/>
</dbReference>
<dbReference type="InterPro" id="IPR001279">
    <property type="entry name" value="Metallo-B-lactamas"/>
</dbReference>
<proteinExistence type="inferred from homology"/>
<dbReference type="Gene3D" id="3.30.1050.10">
    <property type="entry name" value="SCP2 sterol-binding domain"/>
    <property type="match status" value="1"/>
</dbReference>
<dbReference type="GO" id="GO:0046872">
    <property type="term" value="F:metal ion binding"/>
    <property type="evidence" value="ECO:0007669"/>
    <property type="project" value="UniProtKB-KW"/>
</dbReference>
<dbReference type="EC" id="3.1.6.-" evidence="6"/>
<sequence length="639" mass="72569">MTIQSKDATKFTKEANAAILKELPFDDKQDFEDAQRGFIATVQGDGIYNDKGDHLIWDLKSYEYQKIGAPCPDTINPSLWRQAQLNNIHGLFKVMDRVHQARNLDMGNMTIIEGDTGLIVIDCTTSDETAKACMKLYRDNVNKKPIKAIVITHSHTDHYGGIRGLISEEDVKSGKVQIYVPDNFLFEVVSENAYVGNIMSRRTYDQYGTILPKNAKAQVDDGLGKGMGSGGTHSILPPTYIVKKDVEDIVIDGVTFEFMQTPHTEAPSEMIMYFPQFKLLLPGEIITHTFHNLYTLRGTEVRDARMWWKSVDRMIETYADKTEVICAVHHWPTWGKDRCRAFLELQRDSYKYMHDQCLRLMNLGYTSLEVAEMMVLPDALGKKWAMRGYYGTWNHDAKAVYQKYLGFFDMVPANLHPLPPEDAAKKYVEFGGGSKAVLAKTKEAFDKGEYRWAAEIGNRLVFAEPKNVDALNMLADIYEQLGYQCECGTWRCVYLMGALELRLAAVGKSANPTTSTINPDLTNVMDDEMFFDFMAAHLNAPKVGDETIIIDFEQTDRKTTWALRIQNGVLNFHKDKKYPKFDAKVKLSRDDFSHLILGLDTVDGLVKKGNVKIDGDAKKVQRFFDVMDKFTLDINIMTP</sequence>
<dbReference type="Pfam" id="PF00753">
    <property type="entry name" value="Lactamase_B"/>
    <property type="match status" value="1"/>
</dbReference>
<keyword evidence="1" id="KW-0479">Metal-binding</keyword>
<dbReference type="Pfam" id="PF14864">
    <property type="entry name" value="Alkyl_sulf_C"/>
    <property type="match status" value="1"/>
</dbReference>
<dbReference type="RefSeq" id="WP_338099238.1">
    <property type="nucleotide sequence ID" value="NZ_JAWDKD010000013.1"/>
</dbReference>
<name>A0AAE4SCT4_9EURY</name>
<dbReference type="InterPro" id="IPR052195">
    <property type="entry name" value="Bact_Alkyl/Aryl-Sulfatase"/>
</dbReference>
<dbReference type="InterPro" id="IPR036866">
    <property type="entry name" value="RibonucZ/Hydroxyglut_hydro"/>
</dbReference>
<evidence type="ECO:0000256" key="4">
    <source>
        <dbReference type="ARBA" id="ARBA00033751"/>
    </source>
</evidence>
<evidence type="ECO:0000256" key="1">
    <source>
        <dbReference type="ARBA" id="ARBA00022723"/>
    </source>
</evidence>
<dbReference type="PANTHER" id="PTHR43223">
    <property type="entry name" value="ALKYL/ARYL-SULFATASE"/>
    <property type="match status" value="1"/>
</dbReference>
<dbReference type="Gene3D" id="1.25.40.880">
    <property type="entry name" value="Alkyl sulfatase, dimerisation domain"/>
    <property type="match status" value="1"/>
</dbReference>
<evidence type="ECO:0000256" key="2">
    <source>
        <dbReference type="ARBA" id="ARBA00022801"/>
    </source>
</evidence>
<dbReference type="GO" id="GO:0018741">
    <property type="term" value="F:linear primary-alkylsulfatase activity"/>
    <property type="evidence" value="ECO:0007669"/>
    <property type="project" value="InterPro"/>
</dbReference>
<dbReference type="Proteomes" id="UP001271789">
    <property type="component" value="Unassembled WGS sequence"/>
</dbReference>
<evidence type="ECO:0000313" key="6">
    <source>
        <dbReference type="EMBL" id="MDV0446827.1"/>
    </source>
</evidence>
<dbReference type="SUPFAM" id="SSF55718">
    <property type="entry name" value="SCP-like"/>
    <property type="match status" value="1"/>
</dbReference>
<comment type="caution">
    <text evidence="6">The sequence shown here is derived from an EMBL/GenBank/DDBJ whole genome shotgun (WGS) entry which is preliminary data.</text>
</comment>
<dbReference type="Gene3D" id="3.60.15.30">
    <property type="entry name" value="Metallo-beta-lactamase domain"/>
    <property type="match status" value="1"/>
</dbReference>
<keyword evidence="7" id="KW-1185">Reference proteome</keyword>
<dbReference type="CDD" id="cd07710">
    <property type="entry name" value="arylsulfatase_Sdsa1-like_MBL-fold"/>
    <property type="match status" value="1"/>
</dbReference>
<keyword evidence="2 6" id="KW-0378">Hydrolase</keyword>
<dbReference type="SMART" id="SM00849">
    <property type="entry name" value="Lactamase_B"/>
    <property type="match status" value="1"/>
</dbReference>
<dbReference type="EMBL" id="JAWDKD010000013">
    <property type="protein sequence ID" value="MDV0446827.1"/>
    <property type="molecule type" value="Genomic_DNA"/>
</dbReference>
<dbReference type="GO" id="GO:0018909">
    <property type="term" value="P:dodecyl sulfate metabolic process"/>
    <property type="evidence" value="ECO:0007669"/>
    <property type="project" value="InterPro"/>
</dbReference>
<comment type="similarity">
    <text evidence="4">Belongs to the metallo-beta-lactamase superfamily. Type III sulfatase family.</text>
</comment>
<accession>A0AAE4SCT4</accession>
<dbReference type="InterPro" id="IPR029228">
    <property type="entry name" value="Alkyl_sulf_dimr"/>
</dbReference>
<dbReference type="InterPro" id="IPR036527">
    <property type="entry name" value="SCP2_sterol-bd_dom_sf"/>
</dbReference>
<dbReference type="SUPFAM" id="SSF56281">
    <property type="entry name" value="Metallo-hydrolase/oxidoreductase"/>
    <property type="match status" value="1"/>
</dbReference>
<dbReference type="InterPro" id="IPR038536">
    <property type="entry name" value="Alkyl/aryl-sulf_dimr_sf"/>
</dbReference>
<dbReference type="AlphaFoldDB" id="A0AAE4SCT4"/>
<gene>
    <name evidence="6" type="primary">yjcS</name>
    <name evidence="6" type="ORF">MsAg5_06850</name>
</gene>
<dbReference type="InterPro" id="IPR044097">
    <property type="entry name" value="Bds1/SdsA1_MBL-fold"/>
</dbReference>
<reference evidence="6" key="1">
    <citation type="submission" date="2023-06" db="EMBL/GenBank/DDBJ databases">
        <title>Genome sequence of Methanosarcinaceae archaeon Ag5.</title>
        <authorList>
            <person name="Protasov E."/>
            <person name="Platt K."/>
            <person name="Poehlein A."/>
            <person name="Daniel R."/>
            <person name="Brune A."/>
        </authorList>
    </citation>
    <scope>NUCLEOTIDE SEQUENCE</scope>
    <source>
        <strain evidence="6">Ag5</strain>
    </source>
</reference>
<evidence type="ECO:0000259" key="5">
    <source>
        <dbReference type="SMART" id="SM00849"/>
    </source>
</evidence>
<feature type="domain" description="Metallo-beta-lactamase" evidence="5">
    <location>
        <begin position="106"/>
        <end position="329"/>
    </location>
</feature>
<dbReference type="InterPro" id="IPR029229">
    <property type="entry name" value="Alkyl_sulf_C"/>
</dbReference>
<dbReference type="Pfam" id="PF14863">
    <property type="entry name" value="Alkyl_sulf_dimr"/>
    <property type="match status" value="1"/>
</dbReference>